<feature type="compositionally biased region" description="Basic and acidic residues" evidence="1">
    <location>
        <begin position="69"/>
        <end position="82"/>
    </location>
</feature>
<dbReference type="eggNOG" id="ENOG502RSWJ">
    <property type="taxonomic scope" value="Eukaryota"/>
</dbReference>
<feature type="compositionally biased region" description="Low complexity" evidence="1">
    <location>
        <begin position="53"/>
        <end position="63"/>
    </location>
</feature>
<organism evidence="3 4">
    <name type="scientific">Neospora caninum (strain Liverpool)</name>
    <dbReference type="NCBI Taxonomy" id="572307"/>
    <lineage>
        <taxon>Eukaryota</taxon>
        <taxon>Sar</taxon>
        <taxon>Alveolata</taxon>
        <taxon>Apicomplexa</taxon>
        <taxon>Conoidasida</taxon>
        <taxon>Coccidia</taxon>
        <taxon>Eucoccidiorida</taxon>
        <taxon>Eimeriorina</taxon>
        <taxon>Sarcocystidae</taxon>
        <taxon>Neospora</taxon>
    </lineage>
</organism>
<sequence length="806" mass="87796">MAPLVRAEVRDAGREKELFRVSGGFFPTAVQRLLLKCLLRGVNLAAFVAGGASSAPSLGPSEGVASSRRSQERHEAGEEARTADGTASSAEERQVACKPALSYVDESLRCFCFDPTRENGTSLVSASEETERQEYAAAREFVSLLLVVLSKSLAVCSSGPSSAGASDGHTETDLSRHTHQASLARFAQRVTQEFSVDQLTCMLLKLSRNLFSILSGQPSESSVTTARPGVLTSDVESRNAGRDAQLGSEAAGCLASLESSEASLSNCPCCFTDSVCAQGLYGPPISCMNHSCTYNARAVFGDGSRSRLAIRIVAIRDIQKDEEICISYVPRVAFSRARERREHLLRGYGFLCCCPLCCGCCVGAANGREAGLLRVAVAERERPSGEAGRLVDGTASREKDHDGNEETSVSTPEKRRSLEGAPRSSEILEKAVCGGNSNHGDRDLSPCLFSLSEAFDTQTANIFFCNSPQCRAVCYTPQGDALLALEDGRRLQCMAAAGRPETRGRCKDALGSQDDTCGNACGFQSSASVSGLQRKRQDTWAKHIRLRLPVRLCRRSEDGSAPSARDLVCLAPEGNRAFPPASREETKGQTATEDHPWPSSVCTLCQGELSLRDQEAVRQSFAQLPWLVRRLECEASCPELSRLLHRFLYVYKTVFPHSHPGNLLLAGLRGRVLSLFLGQPEFYIPCVLLLQEHQIDAMSAIHGPSSPEAAHELQAAGRLLLFLGEGDDTEARKAWQTWQEGVRVMQSRFFLSVHELCTTSERRLEGTWSDRDNREEYQENSLVYKTLELVSSTGVYGQVPKGAFRF</sequence>
<dbReference type="SUPFAM" id="SSF82199">
    <property type="entry name" value="SET domain"/>
    <property type="match status" value="1"/>
</dbReference>
<evidence type="ECO:0000259" key="2">
    <source>
        <dbReference type="PROSITE" id="PS50280"/>
    </source>
</evidence>
<dbReference type="GeneID" id="13446284"/>
<dbReference type="AlphaFoldDB" id="F0V9R6"/>
<feature type="compositionally biased region" description="Basic and acidic residues" evidence="1">
    <location>
        <begin position="582"/>
        <end position="595"/>
    </location>
</feature>
<dbReference type="EMBL" id="FR823383">
    <property type="protein sequence ID" value="CBZ50227.1"/>
    <property type="molecule type" value="Genomic_DNA"/>
</dbReference>
<dbReference type="Pfam" id="PF00856">
    <property type="entry name" value="SET"/>
    <property type="match status" value="1"/>
</dbReference>
<keyword evidence="4" id="KW-1185">Reference proteome</keyword>
<dbReference type="OrthoDB" id="333811at2759"/>
<name>F0V9R6_NEOCL</name>
<feature type="domain" description="SET" evidence="2">
    <location>
        <begin position="106"/>
        <end position="329"/>
    </location>
</feature>
<dbReference type="CDD" id="cd20071">
    <property type="entry name" value="SET_SMYD"/>
    <property type="match status" value="1"/>
</dbReference>
<feature type="region of interest" description="Disordered" evidence="1">
    <location>
        <begin position="384"/>
        <end position="423"/>
    </location>
</feature>
<dbReference type="VEuPathDB" id="ToxoDB:NCLIV_007020"/>
<reference evidence="4" key="1">
    <citation type="journal article" date="2012" name="PLoS Pathog.">
        <title>Comparative genomics of the apicomplexan parasites Toxoplasma gondii and Neospora caninum: Coccidia differing in host range and transmission strategy.</title>
        <authorList>
            <person name="Reid A.J."/>
            <person name="Vermont S.J."/>
            <person name="Cotton J.A."/>
            <person name="Harris D."/>
            <person name="Hill-Cawthorne G.A."/>
            <person name="Konen-Waisman S."/>
            <person name="Latham S.M."/>
            <person name="Mourier T."/>
            <person name="Norton R."/>
            <person name="Quail M.A."/>
            <person name="Sanders M."/>
            <person name="Shanmugam D."/>
            <person name="Sohal A."/>
            <person name="Wasmuth J.D."/>
            <person name="Brunk B."/>
            <person name="Grigg M.E."/>
            <person name="Howard J.C."/>
            <person name="Parkinson J."/>
            <person name="Roos D.S."/>
            <person name="Trees A.J."/>
            <person name="Berriman M."/>
            <person name="Pain A."/>
            <person name="Wastling J.M."/>
        </authorList>
    </citation>
    <scope>NUCLEOTIDE SEQUENCE [LARGE SCALE GENOMIC DNA]</scope>
    <source>
        <strain evidence="4">Liverpool</strain>
    </source>
</reference>
<evidence type="ECO:0000256" key="1">
    <source>
        <dbReference type="SAM" id="MobiDB-lite"/>
    </source>
</evidence>
<gene>
    <name evidence="3" type="ORF">NCLIV_007020</name>
</gene>
<protein>
    <submittedName>
        <fullName evidence="3">Putative zinc finger MYND domain-containing protein</fullName>
    </submittedName>
</protein>
<dbReference type="InterPro" id="IPR001214">
    <property type="entry name" value="SET_dom"/>
</dbReference>
<feature type="region of interest" description="Disordered" evidence="1">
    <location>
        <begin position="53"/>
        <end position="91"/>
    </location>
</feature>
<evidence type="ECO:0000313" key="4">
    <source>
        <dbReference type="Proteomes" id="UP000007494"/>
    </source>
</evidence>
<evidence type="ECO:0000313" key="3">
    <source>
        <dbReference type="EMBL" id="CBZ50227.1"/>
    </source>
</evidence>
<feature type="compositionally biased region" description="Basic and acidic residues" evidence="1">
    <location>
        <begin position="395"/>
        <end position="404"/>
    </location>
</feature>
<dbReference type="InterPro" id="IPR046341">
    <property type="entry name" value="SET_dom_sf"/>
</dbReference>
<dbReference type="InterPro" id="IPR050869">
    <property type="entry name" value="H3K4_H4K5_MeTrfase"/>
</dbReference>
<dbReference type="RefSeq" id="XP_003880262.1">
    <property type="nucleotide sequence ID" value="XM_003880213.1"/>
</dbReference>
<feature type="region of interest" description="Disordered" evidence="1">
    <location>
        <begin position="576"/>
        <end position="595"/>
    </location>
</feature>
<dbReference type="PROSITE" id="PS50280">
    <property type="entry name" value="SET"/>
    <property type="match status" value="1"/>
</dbReference>
<dbReference type="Proteomes" id="UP000007494">
    <property type="component" value="Chromosome III"/>
</dbReference>
<dbReference type="InParanoid" id="F0V9R6"/>
<proteinExistence type="predicted"/>
<dbReference type="PANTHER" id="PTHR12197">
    <property type="entry name" value="HISTONE-LYSINE N-METHYLTRANSFERASE SMYD"/>
    <property type="match status" value="1"/>
</dbReference>
<accession>F0V9R6</accession>
<dbReference type="Gene3D" id="2.170.270.10">
    <property type="entry name" value="SET domain"/>
    <property type="match status" value="1"/>
</dbReference>